<dbReference type="CDD" id="cd07782">
    <property type="entry name" value="ASKHA_NBD_FGGY_D-RBK"/>
    <property type="match status" value="1"/>
</dbReference>
<dbReference type="RefSeq" id="XP_015514941.1">
    <property type="nucleotide sequence ID" value="XM_015659455.2"/>
</dbReference>
<dbReference type="GO" id="GO:0019321">
    <property type="term" value="P:pentose metabolic process"/>
    <property type="evidence" value="ECO:0007669"/>
    <property type="project" value="TreeGrafter"/>
</dbReference>
<evidence type="ECO:0000256" key="1">
    <source>
        <dbReference type="ARBA" id="ARBA00009156"/>
    </source>
</evidence>
<evidence type="ECO:0000256" key="4">
    <source>
        <dbReference type="ARBA" id="ARBA00074355"/>
    </source>
</evidence>
<feature type="domain" description="Carbohydrate kinase FGGY N-terminal" evidence="5">
    <location>
        <begin position="5"/>
        <end position="173"/>
    </location>
</feature>
<name>A0A6J0BK26_NEOLC</name>
<evidence type="ECO:0000259" key="6">
    <source>
        <dbReference type="Pfam" id="PF02782"/>
    </source>
</evidence>
<dbReference type="Pfam" id="PF00370">
    <property type="entry name" value="FGGY_N"/>
    <property type="match status" value="1"/>
</dbReference>
<accession>A0A6J0BK26</accession>
<dbReference type="InterPro" id="IPR018484">
    <property type="entry name" value="FGGY_N"/>
</dbReference>
<evidence type="ECO:0000313" key="8">
    <source>
        <dbReference type="RefSeq" id="XP_015514941.1"/>
    </source>
</evidence>
<feature type="domain" description="Carbohydrate kinase FGGY C-terminal" evidence="6">
    <location>
        <begin position="282"/>
        <end position="343"/>
    </location>
</feature>
<keyword evidence="7" id="KW-1185">Reference proteome</keyword>
<evidence type="ECO:0000256" key="3">
    <source>
        <dbReference type="ARBA" id="ARBA00022777"/>
    </source>
</evidence>
<dbReference type="FunFam" id="3.30.420.40:FF:000101">
    <property type="entry name" value="FGGY carbohydrate kinase domain-containing protein"/>
    <property type="match status" value="1"/>
</dbReference>
<dbReference type="SUPFAM" id="SSF53067">
    <property type="entry name" value="Actin-like ATPase domain"/>
    <property type="match status" value="2"/>
</dbReference>
<dbReference type="GeneID" id="107220741"/>
<evidence type="ECO:0000256" key="2">
    <source>
        <dbReference type="ARBA" id="ARBA00022679"/>
    </source>
</evidence>
<dbReference type="OrthoDB" id="203824at2759"/>
<dbReference type="InterPro" id="IPR006003">
    <property type="entry name" value="FGGY_RbtK-like"/>
</dbReference>
<protein>
    <recommendedName>
        <fullName evidence="4">FGGY carbohydrate kinase domain-containing protein</fullName>
    </recommendedName>
</protein>
<dbReference type="GO" id="GO:0005737">
    <property type="term" value="C:cytoplasm"/>
    <property type="evidence" value="ECO:0007669"/>
    <property type="project" value="TreeGrafter"/>
</dbReference>
<dbReference type="Pfam" id="PF02782">
    <property type="entry name" value="FGGY_C"/>
    <property type="match status" value="1"/>
</dbReference>
<reference evidence="8" key="1">
    <citation type="submission" date="2025-08" db="UniProtKB">
        <authorList>
            <consortium name="RefSeq"/>
        </authorList>
    </citation>
    <scope>IDENTIFICATION</scope>
    <source>
        <tissue evidence="8">Thorax and Abdomen</tissue>
    </source>
</reference>
<dbReference type="NCBIfam" id="TIGR01315">
    <property type="entry name" value="5C_CHO_kinase"/>
    <property type="match status" value="1"/>
</dbReference>
<keyword evidence="3 8" id="KW-0418">Kinase</keyword>
<keyword evidence="2" id="KW-0808">Transferase</keyword>
<organism evidence="8">
    <name type="scientific">Neodiprion lecontei</name>
    <name type="common">Redheaded pine sawfly</name>
    <dbReference type="NCBI Taxonomy" id="441921"/>
    <lineage>
        <taxon>Eukaryota</taxon>
        <taxon>Metazoa</taxon>
        <taxon>Ecdysozoa</taxon>
        <taxon>Arthropoda</taxon>
        <taxon>Hexapoda</taxon>
        <taxon>Insecta</taxon>
        <taxon>Pterygota</taxon>
        <taxon>Neoptera</taxon>
        <taxon>Endopterygota</taxon>
        <taxon>Hymenoptera</taxon>
        <taxon>Tenthredinoidea</taxon>
        <taxon>Diprionidae</taxon>
        <taxon>Diprioninae</taxon>
        <taxon>Neodiprion</taxon>
    </lineage>
</organism>
<dbReference type="AlphaFoldDB" id="A0A6J0BK26"/>
<dbReference type="Gene3D" id="1.20.58.2240">
    <property type="match status" value="1"/>
</dbReference>
<proteinExistence type="inferred from homology"/>
<dbReference type="PANTHER" id="PTHR43435">
    <property type="entry name" value="RIBULOKINASE"/>
    <property type="match status" value="1"/>
</dbReference>
<comment type="similarity">
    <text evidence="1">Belongs to the FGGY kinase family.</text>
</comment>
<dbReference type="InterPro" id="IPR043129">
    <property type="entry name" value="ATPase_NBD"/>
</dbReference>
<gene>
    <name evidence="8" type="primary">LOC107220741</name>
</gene>
<sequence length="445" mass="48587">MESIYFVGVDVGTGSARAAIVSSNGKLINMATCPIKTFNPRPNFFEQSSDDIWSAVCNVVKTVTKDVSEEKIKGIGFDATCSLVALDEHGRPVTVSPTGNDEQNVILWMDHRAEAESAFINSTKDEMLRYVGGKISLEMETPKMLWMKKNMPTSWLRAKMLFDLPDFLTWRATRSQSRSLCSLVCKWNYKAGPDGNNGWNAEFFNKIGLSDLSEDNWRKIGTHVKPPGDPVALGLTAEAANELGLSPKTPVGTSIIDAHAGGLGMIGCSVPGVPNNFSSRLSLICGTSTCHMAISDKEITVDGVWGPYYSVMIPRFWLSEGGQSATGKLLDHIINSHPATASIMHQLTGKMSSSQAYSTIFVGPSDIASKKEFASGCSISDQEHSCLARFPWKSFAVSRCKTSGNDFRPIFIFRSRGSCSSVLGNYSSLSVWNQTHNRSTHVIRP</sequence>
<evidence type="ECO:0000313" key="7">
    <source>
        <dbReference type="Proteomes" id="UP000829291"/>
    </source>
</evidence>
<dbReference type="Proteomes" id="UP000829291">
    <property type="component" value="Chromosome 5"/>
</dbReference>
<dbReference type="Gene3D" id="3.30.420.40">
    <property type="match status" value="1"/>
</dbReference>
<dbReference type="GO" id="GO:0019150">
    <property type="term" value="F:D-ribulokinase activity"/>
    <property type="evidence" value="ECO:0007669"/>
    <property type="project" value="TreeGrafter"/>
</dbReference>
<dbReference type="InterPro" id="IPR018485">
    <property type="entry name" value="FGGY_C"/>
</dbReference>
<evidence type="ECO:0000259" key="5">
    <source>
        <dbReference type="Pfam" id="PF00370"/>
    </source>
</evidence>
<dbReference type="PANTHER" id="PTHR43435:SF4">
    <property type="entry name" value="FGGY CARBOHYDRATE KINASE DOMAIN-CONTAINING PROTEIN"/>
    <property type="match status" value="1"/>
</dbReference>